<dbReference type="EMBL" id="CP032519">
    <property type="protein sequence ID" value="QEZ47990.1"/>
    <property type="molecule type" value="Genomic_DNA"/>
</dbReference>
<proteinExistence type="predicted"/>
<dbReference type="PANTHER" id="PTHR35149:SF2">
    <property type="entry name" value="DUF262 DOMAIN-CONTAINING PROTEIN"/>
    <property type="match status" value="1"/>
</dbReference>
<evidence type="ECO:0000259" key="1">
    <source>
        <dbReference type="Pfam" id="PF03235"/>
    </source>
</evidence>
<sequence>MPGRDASGVFEHIFMTTPSSSALEVASVSLLQLFAGPTMDGSPRGRLRLPEYQRPYRWTSEQVAQLAADLSHHQKQPRGHDYYLGSLILHQGGDGWLNIIDGQQRLTSIGILCVLAGETTLPDLCYRAPESMRRIRDNLAVLRRASLRPLLDLASINVTLVITRSEDDAYRFFETQNSGGVRLSGIDIAKAHHLRAVDETLQNRYARQWEGLGDLEPVVECVMRARHWQSLYWRELASKQRRPRNWRDQVVQELATATGDDGTDRAYQLALHDRVEQDWQAAPMPWHYDMRQPLQAGANSIRYLEQFQTLLHLYCPDSDGKNLHDRSWSGLYVKLVAQSKASSFLRKLFDTALVLYVGRFGDSRVEEAGLWLFRAVYSLRLSNEKAVRERSVQRFAHLHPLLDWLAYSYTHAQVIARLRAFEYAIRPENLESDNGTKRRHVQAVCSALNFELPHEKPSAELIVEHFDNALCRAIEQRCAQLECHP</sequence>
<evidence type="ECO:0000313" key="3">
    <source>
        <dbReference type="EMBL" id="QEZ47990.1"/>
    </source>
</evidence>
<dbReference type="PANTHER" id="PTHR35149">
    <property type="entry name" value="SLL5132 PROTEIN"/>
    <property type="match status" value="1"/>
</dbReference>
<protein>
    <submittedName>
        <fullName evidence="3">DUF262 domain-containing protein</fullName>
    </submittedName>
</protein>
<evidence type="ECO:0000259" key="2">
    <source>
        <dbReference type="Pfam" id="PF25202"/>
    </source>
</evidence>
<accession>A0A5P3VP28</accession>
<gene>
    <name evidence="3" type="ORF">D2917_28360</name>
</gene>
<feature type="domain" description="DUF7834" evidence="2">
    <location>
        <begin position="202"/>
        <end position="425"/>
    </location>
</feature>
<evidence type="ECO:0000313" key="4">
    <source>
        <dbReference type="Proteomes" id="UP000325743"/>
    </source>
</evidence>
<organism evidence="3 4">
    <name type="scientific">Cupriavidus oxalaticus</name>
    <dbReference type="NCBI Taxonomy" id="96344"/>
    <lineage>
        <taxon>Bacteria</taxon>
        <taxon>Pseudomonadati</taxon>
        <taxon>Pseudomonadota</taxon>
        <taxon>Betaproteobacteria</taxon>
        <taxon>Burkholderiales</taxon>
        <taxon>Burkholderiaceae</taxon>
        <taxon>Cupriavidus</taxon>
    </lineage>
</organism>
<name>A0A5P3VP28_9BURK</name>
<reference evidence="3 4" key="1">
    <citation type="submission" date="2018-09" db="EMBL/GenBank/DDBJ databases">
        <title>Complete genome sequence of Cupriavidus oxalaticus T2, a bacterium capable of phenol tolerance and degradation.</title>
        <authorList>
            <person name="Yan J."/>
        </authorList>
    </citation>
    <scope>NUCLEOTIDE SEQUENCE [LARGE SCALE GENOMIC DNA]</scope>
    <source>
        <strain evidence="3 4">T2</strain>
    </source>
</reference>
<dbReference type="Proteomes" id="UP000325743">
    <property type="component" value="Chromosome 2"/>
</dbReference>
<dbReference type="InterPro" id="IPR057156">
    <property type="entry name" value="DUF7834"/>
</dbReference>
<dbReference type="Pfam" id="PF25202">
    <property type="entry name" value="DUF7834"/>
    <property type="match status" value="1"/>
</dbReference>
<dbReference type="Pfam" id="PF03235">
    <property type="entry name" value="GmrSD_N"/>
    <property type="match status" value="1"/>
</dbReference>
<dbReference type="AlphaFoldDB" id="A0A5P3VP28"/>
<dbReference type="InterPro" id="IPR004919">
    <property type="entry name" value="GmrSD_N"/>
</dbReference>
<feature type="domain" description="GmrSD restriction endonucleases N-terminal" evidence="1">
    <location>
        <begin position="45"/>
        <end position="193"/>
    </location>
</feature>